<feature type="signal peptide" evidence="8">
    <location>
        <begin position="1"/>
        <end position="21"/>
    </location>
</feature>
<evidence type="ECO:0000256" key="7">
    <source>
        <dbReference type="PROSITE-ProRule" id="PRU01360"/>
    </source>
</evidence>
<dbReference type="OrthoDB" id="9768177at2"/>
<evidence type="ECO:0000256" key="4">
    <source>
        <dbReference type="ARBA" id="ARBA00022692"/>
    </source>
</evidence>
<evidence type="ECO:0000256" key="1">
    <source>
        <dbReference type="ARBA" id="ARBA00004571"/>
    </source>
</evidence>
<proteinExistence type="inferred from homology"/>
<accession>F8NB18</accession>
<keyword evidence="6 7" id="KW-0998">Cell outer membrane</keyword>
<reference evidence="11" key="1">
    <citation type="journal article" date="2011" name="Stand. Genomic Sci.">
        <title>Non-contiguous finished genome sequence of the opportunistic oral pathogen Prevotella multisaccharivorax type strain (PPPA20).</title>
        <authorList>
            <person name="Pati A."/>
            <person name="Gronow S."/>
            <person name="Lu M."/>
            <person name="Lapidus A."/>
            <person name="Nolan M."/>
            <person name="Lucas S."/>
            <person name="Hammon N."/>
            <person name="Deshpande S."/>
            <person name="Cheng J.F."/>
            <person name="Tapia R."/>
            <person name="Han C."/>
            <person name="Goodwin L."/>
            <person name="Pitluck S."/>
            <person name="Liolios K."/>
            <person name="Pagani I."/>
            <person name="Mavromatis K."/>
            <person name="Mikhailova N."/>
            <person name="Huntemann M."/>
            <person name="Chen A."/>
            <person name="Palaniappan K."/>
            <person name="Land M."/>
            <person name="Hauser L."/>
            <person name="Detter J.C."/>
            <person name="Brambilla E.M."/>
            <person name="Rohde M."/>
            <person name="Goker M."/>
            <person name="Woyke T."/>
            <person name="Bristow J."/>
            <person name="Eisen J.A."/>
            <person name="Markowitz V."/>
            <person name="Hugenholtz P."/>
            <person name="Kyrpides N.C."/>
            <person name="Klenk H.P."/>
            <person name="Ivanova N."/>
        </authorList>
    </citation>
    <scope>NUCLEOTIDE SEQUENCE [LARGE SCALE GENOMIC DNA]</scope>
    <source>
        <strain evidence="11">DSM 17128</strain>
    </source>
</reference>
<dbReference type="InterPro" id="IPR039426">
    <property type="entry name" value="TonB-dep_rcpt-like"/>
</dbReference>
<dbReference type="InterPro" id="IPR023997">
    <property type="entry name" value="TonB-dep_OMP_SusC/RagA_CS"/>
</dbReference>
<dbReference type="NCBIfam" id="TIGR04056">
    <property type="entry name" value="OMP_RagA_SusC"/>
    <property type="match status" value="1"/>
</dbReference>
<dbReference type="InterPro" id="IPR037066">
    <property type="entry name" value="Plug_dom_sf"/>
</dbReference>
<dbReference type="GO" id="GO:0009279">
    <property type="term" value="C:cell outer membrane"/>
    <property type="evidence" value="ECO:0007669"/>
    <property type="project" value="UniProtKB-SubCell"/>
</dbReference>
<feature type="chain" id="PRO_5003375563" evidence="8">
    <location>
        <begin position="22"/>
        <end position="1103"/>
    </location>
</feature>
<feature type="domain" description="TonB-dependent receptor plug" evidence="9">
    <location>
        <begin position="210"/>
        <end position="305"/>
    </location>
</feature>
<dbReference type="InterPro" id="IPR008969">
    <property type="entry name" value="CarboxyPept-like_regulatory"/>
</dbReference>
<sequence>MRIKTKLIVAAAACCFSMALAAQNITLSIRNLTFRDAIHKVEKESGYSFMFSSQDLDLNRRVSLEAKNSTIRPIVERLLKGQDGLTFDINGKTVVIRRAVKPQGQNGTSPLQPVSKKSFRGHICDSKGEPVIGATVKVHGASFGTITDAKGNFQLEAPLNAMLDISYIGYQDRTLRAVDGMTVTLTESSRQLSEVVVTALGIRREEKALGYSTQKLEGDALSKVKSTNVAASMTGKIAGMNVQNSTEFNEAPVIKLRGETPLLVVDGVPYHNLTLRDIAADDIESVSVLKGATASALYGDRGGSGAIMITTKHGQKEGFSVTFNSSTMFNAGFLRLPKVQTSYSSGSGGKYKTGDYVWGDRLDIGREASQYNPQTHEWEVMPLVSKGKDNLKNFSQFSFVTNNNLSIEQNGKYGGVRSSLTYVYNKGQWPNERLNKLTYAVSGHFKYKKFSGEAGVTYNRRFFPNDEGTGYGGNGYLYNLLIWSGTEFDIRDYRNYWVKKDEQSNWMDRSWYDNPYYMAYEVTHKQRYDVTNAFFSGNYELLPWLKLMLRSGIDTYTEKDEYQTPVGSVSGWGNKKGYYHYARYTGLSSNTDAMLLGNYKYKDFQFDGFFGGTIYYFEDDGIHSETSGGLLVPGYYSLNASVDPPTTGKSESHKQVNSLYGKIAASWKSTVFIEFTGRNDWSSTLPPATRSYFYPSVAGSVVLSQFVPLPKEVSFWKIRGAWTQTKHDMGIYSINNAYSLATNVWDNMTAVYSPSTIHNAVLSPSASRTYELGTAAQFLDGRLRFDLTYYHKLNYNNTRSAGLTPTSGYTSTLINMEEEQVRKGWEVVLSGDIVKNQDLVWSATFNWSRDRFYYGKVDPVYSTQHPWVKKGKRWDWVSAYDYQRDPDGNIVHGSDGMPLYNPYATVQGYSEPDWIWGLNTTVSWKNFTLSLSVDGRTGGIAHSVIDQAMWNSGVHPDSDNQYRYEEVVNGNKTFVGKGVKVVSGSADWDSDGNIVRDDRVFAPNDKVVSYESYMLKMNPYIGSVRTQNLLDQTFFKLRELAISYDVPQSFCRKLRAERASIGFIGQNLLIWTKEFRFSDPDKASENLNSPSIRYLGFNLKLTF</sequence>
<dbReference type="Gene3D" id="2.40.170.20">
    <property type="entry name" value="TonB-dependent receptor, beta-barrel domain"/>
    <property type="match status" value="1"/>
</dbReference>
<evidence type="ECO:0000256" key="8">
    <source>
        <dbReference type="SAM" id="SignalP"/>
    </source>
</evidence>
<evidence type="ECO:0000256" key="5">
    <source>
        <dbReference type="ARBA" id="ARBA00023136"/>
    </source>
</evidence>
<organism evidence="10 11">
    <name type="scientific">Hallella multisaccharivorax DSM 17128</name>
    <dbReference type="NCBI Taxonomy" id="688246"/>
    <lineage>
        <taxon>Bacteria</taxon>
        <taxon>Pseudomonadati</taxon>
        <taxon>Bacteroidota</taxon>
        <taxon>Bacteroidia</taxon>
        <taxon>Bacteroidales</taxon>
        <taxon>Prevotellaceae</taxon>
        <taxon>Hallella</taxon>
    </lineage>
</organism>
<dbReference type="InterPro" id="IPR036942">
    <property type="entry name" value="Beta-barrel_TonB_sf"/>
</dbReference>
<evidence type="ECO:0000313" key="10">
    <source>
        <dbReference type="EMBL" id="EGN57926.1"/>
    </source>
</evidence>
<dbReference type="HOGENOM" id="CLU_004317_2_1_10"/>
<gene>
    <name evidence="10" type="ORF">Premu_2572</name>
</gene>
<keyword evidence="4 7" id="KW-0812">Transmembrane</keyword>
<dbReference type="Pfam" id="PF13715">
    <property type="entry name" value="CarbopepD_reg_2"/>
    <property type="match status" value="1"/>
</dbReference>
<dbReference type="AlphaFoldDB" id="F8NB18"/>
<dbReference type="Proteomes" id="UP000002772">
    <property type="component" value="Unassembled WGS sequence"/>
</dbReference>
<dbReference type="InterPro" id="IPR023996">
    <property type="entry name" value="TonB-dep_OMP_SusC/RagA"/>
</dbReference>
<evidence type="ECO:0000256" key="3">
    <source>
        <dbReference type="ARBA" id="ARBA00022452"/>
    </source>
</evidence>
<evidence type="ECO:0000256" key="2">
    <source>
        <dbReference type="ARBA" id="ARBA00022448"/>
    </source>
</evidence>
<dbReference type="SUPFAM" id="SSF49464">
    <property type="entry name" value="Carboxypeptidase regulatory domain-like"/>
    <property type="match status" value="1"/>
</dbReference>
<protein>
    <submittedName>
        <fullName evidence="10">TonB-dependent receptor plug</fullName>
    </submittedName>
</protein>
<dbReference type="PROSITE" id="PS52016">
    <property type="entry name" value="TONB_DEPENDENT_REC_3"/>
    <property type="match status" value="1"/>
</dbReference>
<dbReference type="NCBIfam" id="TIGR04057">
    <property type="entry name" value="SusC_RagA_signa"/>
    <property type="match status" value="1"/>
</dbReference>
<dbReference type="InterPro" id="IPR012910">
    <property type="entry name" value="Plug_dom"/>
</dbReference>
<comment type="subcellular location">
    <subcellularLocation>
        <location evidence="1 7">Cell outer membrane</location>
        <topology evidence="1 7">Multi-pass membrane protein</topology>
    </subcellularLocation>
</comment>
<keyword evidence="2 7" id="KW-0813">Transport</keyword>
<comment type="similarity">
    <text evidence="7">Belongs to the TonB-dependent receptor family.</text>
</comment>
<dbReference type="Gene3D" id="2.170.130.10">
    <property type="entry name" value="TonB-dependent receptor, plug domain"/>
    <property type="match status" value="1"/>
</dbReference>
<dbReference type="eggNOG" id="COG4206">
    <property type="taxonomic scope" value="Bacteria"/>
</dbReference>
<dbReference type="Gene3D" id="2.60.40.1120">
    <property type="entry name" value="Carboxypeptidase-like, regulatory domain"/>
    <property type="match status" value="1"/>
</dbReference>
<evidence type="ECO:0000313" key="11">
    <source>
        <dbReference type="Proteomes" id="UP000002772"/>
    </source>
</evidence>
<keyword evidence="10" id="KW-0675">Receptor</keyword>
<keyword evidence="5 7" id="KW-0472">Membrane</keyword>
<dbReference type="SUPFAM" id="SSF56935">
    <property type="entry name" value="Porins"/>
    <property type="match status" value="1"/>
</dbReference>
<dbReference type="EMBL" id="GL945017">
    <property type="protein sequence ID" value="EGN57926.1"/>
    <property type="molecule type" value="Genomic_DNA"/>
</dbReference>
<dbReference type="RefSeq" id="WP_007575808.1">
    <property type="nucleotide sequence ID" value="NZ_BPTS01000002.1"/>
</dbReference>
<dbReference type="STRING" id="688246.Premu_2572"/>
<keyword evidence="3 7" id="KW-1134">Transmembrane beta strand</keyword>
<dbReference type="Pfam" id="PF07715">
    <property type="entry name" value="Plug"/>
    <property type="match status" value="1"/>
</dbReference>
<name>F8NB18_9BACT</name>
<evidence type="ECO:0000259" key="9">
    <source>
        <dbReference type="Pfam" id="PF07715"/>
    </source>
</evidence>
<keyword evidence="8" id="KW-0732">Signal</keyword>
<keyword evidence="11" id="KW-1185">Reference proteome</keyword>
<evidence type="ECO:0000256" key="6">
    <source>
        <dbReference type="ARBA" id="ARBA00023237"/>
    </source>
</evidence>